<evidence type="ECO:0000313" key="3">
    <source>
        <dbReference type="Proteomes" id="UP001180754"/>
    </source>
</evidence>
<dbReference type="InterPro" id="IPR011008">
    <property type="entry name" value="Dimeric_a/b-barrel"/>
</dbReference>
<evidence type="ECO:0000313" key="2">
    <source>
        <dbReference type="EMBL" id="MDT0547466.1"/>
    </source>
</evidence>
<keyword evidence="2" id="KW-0503">Monooxygenase</keyword>
<proteinExistence type="predicted"/>
<dbReference type="GO" id="GO:0004497">
    <property type="term" value="F:monooxygenase activity"/>
    <property type="evidence" value="ECO:0007669"/>
    <property type="project" value="UniProtKB-KW"/>
</dbReference>
<accession>A0ABU2XPJ7</accession>
<dbReference type="Gene3D" id="3.30.70.100">
    <property type="match status" value="1"/>
</dbReference>
<dbReference type="Pfam" id="PF03992">
    <property type="entry name" value="ABM"/>
    <property type="match status" value="1"/>
</dbReference>
<protein>
    <submittedName>
        <fullName evidence="2">Antibiotic biosynthesis monooxygenase family protein</fullName>
    </submittedName>
</protein>
<reference evidence="2" key="1">
    <citation type="submission" date="2024-05" db="EMBL/GenBank/DDBJ databases">
        <title>30 novel species of actinomycetes from the DSMZ collection.</title>
        <authorList>
            <person name="Nouioui I."/>
        </authorList>
    </citation>
    <scope>NUCLEOTIDE SEQUENCE</scope>
    <source>
        <strain evidence="2">DSM 41529</strain>
    </source>
</reference>
<dbReference type="InterPro" id="IPR007138">
    <property type="entry name" value="ABM_dom"/>
</dbReference>
<dbReference type="SUPFAM" id="SSF54909">
    <property type="entry name" value="Dimeric alpha+beta barrel"/>
    <property type="match status" value="1"/>
</dbReference>
<dbReference type="RefSeq" id="WP_311727983.1">
    <property type="nucleotide sequence ID" value="NZ_JAVRFD010000019.1"/>
</dbReference>
<organism evidence="2 3">
    <name type="scientific">Streptomyces lonegramiae</name>
    <dbReference type="NCBI Taxonomy" id="3075524"/>
    <lineage>
        <taxon>Bacteria</taxon>
        <taxon>Bacillati</taxon>
        <taxon>Actinomycetota</taxon>
        <taxon>Actinomycetes</taxon>
        <taxon>Kitasatosporales</taxon>
        <taxon>Streptomycetaceae</taxon>
        <taxon>Streptomyces</taxon>
    </lineage>
</organism>
<comment type="caution">
    <text evidence="2">The sequence shown here is derived from an EMBL/GenBank/DDBJ whole genome shotgun (WGS) entry which is preliminary data.</text>
</comment>
<gene>
    <name evidence="2" type="ORF">RND15_32885</name>
</gene>
<sequence>MNETAPVVVVAHFELADACEQNADAFEKAFAQYWDYCADQEGFLRALLLRSPDSLGSQVILTEWRDALAYKAAVSSPAFYVCAGAELLDLADLDNDHGKVLAAAGGGGQDGGGGGPRCVLTTYTLREGAAAGELERALGAELGDAARQPGFGRGSVIASARRAGRYTTVVRTEDAARAVARLSAARADADHETRVYDVIAQSPAPAAENGTAAR</sequence>
<dbReference type="EMBL" id="JAVRFD010000019">
    <property type="protein sequence ID" value="MDT0547466.1"/>
    <property type="molecule type" value="Genomic_DNA"/>
</dbReference>
<dbReference type="PROSITE" id="PS51725">
    <property type="entry name" value="ABM"/>
    <property type="match status" value="1"/>
</dbReference>
<name>A0ABU2XPJ7_9ACTN</name>
<keyword evidence="3" id="KW-1185">Reference proteome</keyword>
<evidence type="ECO:0000259" key="1">
    <source>
        <dbReference type="PROSITE" id="PS51725"/>
    </source>
</evidence>
<feature type="domain" description="ABM" evidence="1">
    <location>
        <begin position="7"/>
        <end position="100"/>
    </location>
</feature>
<keyword evidence="2" id="KW-0560">Oxidoreductase</keyword>
<dbReference type="Proteomes" id="UP001180754">
    <property type="component" value="Unassembled WGS sequence"/>
</dbReference>